<sequence length="417" mass="48562">MPTKNRLQPISRSDFDDDCLCGHILPTVGYHIEVTGLDDDYDWAGNKKPHYVPSRKILRRVADLPPEIRNMVYHHLIFSEPIDDSLGHCEGMGKYSEYTRHPQYMPHGGFKRGPCQTPDEMYKIEYPTCADEINLAALLKTMDAYVGRPDIVKEFLKGFVAWVWAEFMFPIKTSGLLSTPSPEHPLKYLLTHSWYWESITHINLEFISAENEPSRLYLLRTSRDFREVCSFMNDRLPSLKTVRLFLYFTLHQLYTVLKYPAFQPWVAAVRALTPREALKVHVNTIDYPDIELPILETGFMTENPDCKKDCCAFHAMSYKVHRIAEKALNAMLQPWALRKFNAPHVELNVDALFARFPFVKEDCNLEMDDEDYRQILVDEVNLPEHQRNYVGLKGHYLALDEKIDYNLTSLFAEEDNE</sequence>
<proteinExistence type="predicted"/>
<keyword evidence="2" id="KW-1185">Reference proteome</keyword>
<comment type="caution">
    <text evidence="1">The sequence shown here is derived from an EMBL/GenBank/DDBJ whole genome shotgun (WGS) entry which is preliminary data.</text>
</comment>
<evidence type="ECO:0000313" key="2">
    <source>
        <dbReference type="Proteomes" id="UP001629113"/>
    </source>
</evidence>
<dbReference type="Proteomes" id="UP001629113">
    <property type="component" value="Unassembled WGS sequence"/>
</dbReference>
<accession>A0ABR4PE87</accession>
<protein>
    <submittedName>
        <fullName evidence="1">Uncharacterized protein</fullName>
    </submittedName>
</protein>
<dbReference type="EMBL" id="JBFCZG010000005">
    <property type="protein sequence ID" value="KAL3421624.1"/>
    <property type="molecule type" value="Genomic_DNA"/>
</dbReference>
<gene>
    <name evidence="1" type="ORF">PVAG01_05780</name>
</gene>
<name>A0ABR4PE87_9HELO</name>
<evidence type="ECO:0000313" key="1">
    <source>
        <dbReference type="EMBL" id="KAL3421624.1"/>
    </source>
</evidence>
<reference evidence="1 2" key="1">
    <citation type="submission" date="2024-06" db="EMBL/GenBank/DDBJ databases">
        <title>Complete genome of Phlyctema vagabunda strain 19-DSS-EL-015.</title>
        <authorList>
            <person name="Fiorenzani C."/>
        </authorList>
    </citation>
    <scope>NUCLEOTIDE SEQUENCE [LARGE SCALE GENOMIC DNA]</scope>
    <source>
        <strain evidence="1 2">19-DSS-EL-015</strain>
    </source>
</reference>
<organism evidence="1 2">
    <name type="scientific">Phlyctema vagabunda</name>
    <dbReference type="NCBI Taxonomy" id="108571"/>
    <lineage>
        <taxon>Eukaryota</taxon>
        <taxon>Fungi</taxon>
        <taxon>Dikarya</taxon>
        <taxon>Ascomycota</taxon>
        <taxon>Pezizomycotina</taxon>
        <taxon>Leotiomycetes</taxon>
        <taxon>Helotiales</taxon>
        <taxon>Dermateaceae</taxon>
        <taxon>Phlyctema</taxon>
    </lineage>
</organism>